<evidence type="ECO:0000256" key="2">
    <source>
        <dbReference type="ARBA" id="ARBA00022741"/>
    </source>
</evidence>
<feature type="domain" description="PPM-type phosphatase" evidence="7">
    <location>
        <begin position="11"/>
        <end position="239"/>
    </location>
</feature>
<evidence type="ECO:0000256" key="5">
    <source>
        <dbReference type="SAM" id="Phobius"/>
    </source>
</evidence>
<keyword evidence="2" id="KW-0547">Nucleotide-binding</keyword>
<evidence type="ECO:0000313" key="9">
    <source>
        <dbReference type="Proteomes" id="UP000286976"/>
    </source>
</evidence>
<dbReference type="CDD" id="cd00143">
    <property type="entry name" value="PP2Cc"/>
    <property type="match status" value="1"/>
</dbReference>
<evidence type="ECO:0000313" key="8">
    <source>
        <dbReference type="EMBL" id="RUO43083.1"/>
    </source>
</evidence>
<dbReference type="Proteomes" id="UP000286976">
    <property type="component" value="Unassembled WGS sequence"/>
</dbReference>
<gene>
    <name evidence="8" type="ORF">CWE15_04875</name>
</gene>
<reference evidence="8 9" key="1">
    <citation type="journal article" date="2011" name="Front. Microbiol.">
        <title>Genomic signatures of strain selection and enhancement in Bacillus atrophaeus var. globigii, a historical biowarfare simulant.</title>
        <authorList>
            <person name="Gibbons H.S."/>
            <person name="Broomall S.M."/>
            <person name="McNew L.A."/>
            <person name="Daligault H."/>
            <person name="Chapman C."/>
            <person name="Bruce D."/>
            <person name="Karavis M."/>
            <person name="Krepps M."/>
            <person name="McGregor P.A."/>
            <person name="Hong C."/>
            <person name="Park K.H."/>
            <person name="Akmal A."/>
            <person name="Feldman A."/>
            <person name="Lin J.S."/>
            <person name="Chang W.E."/>
            <person name="Higgs B.W."/>
            <person name="Demirev P."/>
            <person name="Lindquist J."/>
            <person name="Liem A."/>
            <person name="Fochler E."/>
            <person name="Read T.D."/>
            <person name="Tapia R."/>
            <person name="Johnson S."/>
            <person name="Bishop-Lilly K.A."/>
            <person name="Detter C."/>
            <person name="Han C."/>
            <person name="Sozhamannan S."/>
            <person name="Rosenzweig C.N."/>
            <person name="Skowronski E.W."/>
        </authorList>
    </citation>
    <scope>NUCLEOTIDE SEQUENCE [LARGE SCALE GENOMIC DNA]</scope>
    <source>
        <strain evidence="8 9">AIT1</strain>
    </source>
</reference>
<keyword evidence="4" id="KW-0067">ATP-binding</keyword>
<feature type="domain" description="Protein kinase" evidence="6">
    <location>
        <begin position="272"/>
        <end position="549"/>
    </location>
</feature>
<dbReference type="PANTHER" id="PTHR43289">
    <property type="entry name" value="MITOGEN-ACTIVATED PROTEIN KINASE KINASE KINASE 20-RELATED"/>
    <property type="match status" value="1"/>
</dbReference>
<dbReference type="GO" id="GO:0004674">
    <property type="term" value="F:protein serine/threonine kinase activity"/>
    <property type="evidence" value="ECO:0007669"/>
    <property type="project" value="UniProtKB-KW"/>
</dbReference>
<dbReference type="SMART" id="SM00220">
    <property type="entry name" value="S_TKc"/>
    <property type="match status" value="1"/>
</dbReference>
<keyword evidence="5" id="KW-0812">Transmembrane</keyword>
<keyword evidence="5" id="KW-0472">Membrane</keyword>
<dbReference type="Gene3D" id="1.10.510.10">
    <property type="entry name" value="Transferase(Phosphotransferase) domain 1"/>
    <property type="match status" value="1"/>
</dbReference>
<sequence>MPAHNQALQLDYHCTCSAAGKETNEDAAGALVPDSTYLQNYKGAAFVVADGVSNAEAGQQASETALNSFLTDYFKTPDTWSVKQSAEQVLSTINLRLFRHSHAYSSENKGHLCTFSAVVIKSHTAHLFHVGDSRIYHWRNQQLEQRTTDHTAYLSKGRTFLARALGMDGNLTLDYQSMQLEVGDKLLISSDGLHDFVDPAKINQVLSDAGSCQVAVAELKQLALANGCDDNISIILLQINQLPNQDIDDFHHRLTKLPFPPAFTPGMKVDGLEVIKELFASSRSQMYLVKDIATGQLAAMKTPSPNYEDDSSYIERFIREEWIGSRIDNPYVVKVIRQSRPRSFLYYLMEFVEGQNMEDWLSEQWQQNGQPIKPARALNILNQVAQGIQAFHDNEAIHQDLKPGNIIIQKDAESGEERAVIVDFGSVFVAGVAEIFIPIDHDSVLGTALYSDPLYLTGKNSAIQGDLYSLATIAYELFTGALPYGDKIEDCKVPSDYDKLRYISATRVNPAIPVWLDRALKKGTNFDLQQRYTTVADFMRDIRQPNPEFLKEEVKQSTKNSSLLFWQLLSGFWFITLLLVIYLFVLNRG</sequence>
<dbReference type="SUPFAM" id="SSF56112">
    <property type="entry name" value="Protein kinase-like (PK-like)"/>
    <property type="match status" value="1"/>
</dbReference>
<dbReference type="InterPro" id="IPR036457">
    <property type="entry name" value="PPM-type-like_dom_sf"/>
</dbReference>
<dbReference type="AlphaFoldDB" id="A0A432X893"/>
<evidence type="ECO:0000259" key="7">
    <source>
        <dbReference type="PROSITE" id="PS51746"/>
    </source>
</evidence>
<dbReference type="InterPro" id="IPR001932">
    <property type="entry name" value="PPM-type_phosphatase-like_dom"/>
</dbReference>
<dbReference type="PROSITE" id="PS50011">
    <property type="entry name" value="PROTEIN_KINASE_DOM"/>
    <property type="match status" value="1"/>
</dbReference>
<dbReference type="Gene3D" id="3.60.40.10">
    <property type="entry name" value="PPM-type phosphatase domain"/>
    <property type="match status" value="1"/>
</dbReference>
<dbReference type="SUPFAM" id="SSF81606">
    <property type="entry name" value="PP2C-like"/>
    <property type="match status" value="1"/>
</dbReference>
<dbReference type="InterPro" id="IPR000719">
    <property type="entry name" value="Prot_kinase_dom"/>
</dbReference>
<dbReference type="Gene3D" id="3.30.200.20">
    <property type="entry name" value="Phosphorylase Kinase, domain 1"/>
    <property type="match status" value="1"/>
</dbReference>
<dbReference type="CDD" id="cd14014">
    <property type="entry name" value="STKc_PknB_like"/>
    <property type="match status" value="1"/>
</dbReference>
<dbReference type="InterPro" id="IPR011009">
    <property type="entry name" value="Kinase-like_dom_sf"/>
</dbReference>
<keyword evidence="8" id="KW-0723">Serine/threonine-protein kinase</keyword>
<keyword evidence="9" id="KW-1185">Reference proteome</keyword>
<dbReference type="PROSITE" id="PS51746">
    <property type="entry name" value="PPM_2"/>
    <property type="match status" value="1"/>
</dbReference>
<comment type="caution">
    <text evidence="8">The sequence shown here is derived from an EMBL/GenBank/DDBJ whole genome shotgun (WGS) entry which is preliminary data.</text>
</comment>
<dbReference type="Pfam" id="PF13672">
    <property type="entry name" value="PP2C_2"/>
    <property type="match status" value="1"/>
</dbReference>
<name>A0A432X893_9GAMM</name>
<protein>
    <submittedName>
        <fullName evidence="8">Serine/threonine protein kinase</fullName>
    </submittedName>
</protein>
<keyword evidence="3 8" id="KW-0418">Kinase</keyword>
<evidence type="ECO:0000256" key="1">
    <source>
        <dbReference type="ARBA" id="ARBA00022679"/>
    </source>
</evidence>
<keyword evidence="5" id="KW-1133">Transmembrane helix</keyword>
<feature type="transmembrane region" description="Helical" evidence="5">
    <location>
        <begin position="564"/>
        <end position="585"/>
    </location>
</feature>
<dbReference type="PANTHER" id="PTHR43289:SF6">
    <property type="entry name" value="SERINE_THREONINE-PROTEIN KINASE NEKL-3"/>
    <property type="match status" value="1"/>
</dbReference>
<organism evidence="8 9">
    <name type="scientific">Aliidiomarina taiwanensis</name>
    <dbReference type="NCBI Taxonomy" id="946228"/>
    <lineage>
        <taxon>Bacteria</taxon>
        <taxon>Pseudomonadati</taxon>
        <taxon>Pseudomonadota</taxon>
        <taxon>Gammaproteobacteria</taxon>
        <taxon>Alteromonadales</taxon>
        <taxon>Idiomarinaceae</taxon>
        <taxon>Aliidiomarina</taxon>
    </lineage>
</organism>
<evidence type="ECO:0000256" key="3">
    <source>
        <dbReference type="ARBA" id="ARBA00022777"/>
    </source>
</evidence>
<dbReference type="SMART" id="SM00331">
    <property type="entry name" value="PP2C_SIG"/>
    <property type="match status" value="1"/>
</dbReference>
<dbReference type="SMART" id="SM00332">
    <property type="entry name" value="PP2Cc"/>
    <property type="match status" value="1"/>
</dbReference>
<evidence type="ECO:0000259" key="6">
    <source>
        <dbReference type="PROSITE" id="PS50011"/>
    </source>
</evidence>
<dbReference type="OrthoDB" id="9801841at2"/>
<accession>A0A432X893</accession>
<proteinExistence type="predicted"/>
<keyword evidence="1" id="KW-0808">Transferase</keyword>
<dbReference type="Pfam" id="PF00069">
    <property type="entry name" value="Pkinase"/>
    <property type="match status" value="1"/>
</dbReference>
<dbReference type="EMBL" id="PIPQ01000002">
    <property type="protein sequence ID" value="RUO43083.1"/>
    <property type="molecule type" value="Genomic_DNA"/>
</dbReference>
<evidence type="ECO:0000256" key="4">
    <source>
        <dbReference type="ARBA" id="ARBA00022840"/>
    </source>
</evidence>
<dbReference type="GO" id="GO:0005524">
    <property type="term" value="F:ATP binding"/>
    <property type="evidence" value="ECO:0007669"/>
    <property type="project" value="UniProtKB-KW"/>
</dbReference>